<name>A0A080LS94_9PROT</name>
<comment type="caution">
    <text evidence="1">The sequence shown here is derived from an EMBL/GenBank/DDBJ whole genome shotgun (WGS) entry which is preliminary data.</text>
</comment>
<gene>
    <name evidence="1" type="ORF">AW09_003661</name>
</gene>
<evidence type="ECO:0000313" key="1">
    <source>
        <dbReference type="EMBL" id="KFB71206.1"/>
    </source>
</evidence>
<proteinExistence type="predicted"/>
<reference evidence="1 2" key="1">
    <citation type="submission" date="2014-02" db="EMBL/GenBank/DDBJ databases">
        <title>Expanding our view of genomic diversity in Candidatus Accumulibacter clades.</title>
        <authorList>
            <person name="Skennerton C.T."/>
            <person name="Barr J.J."/>
            <person name="Slater F.R."/>
            <person name="Bond P.L."/>
            <person name="Tyson G.W."/>
        </authorList>
    </citation>
    <scope>NUCLEOTIDE SEQUENCE [LARGE SCALE GENOMIC DNA]</scope>
    <source>
        <strain evidence="2">BA-91</strain>
    </source>
</reference>
<dbReference type="AlphaFoldDB" id="A0A080LS94"/>
<evidence type="ECO:0000313" key="2">
    <source>
        <dbReference type="Proteomes" id="UP000020077"/>
    </source>
</evidence>
<protein>
    <submittedName>
        <fullName evidence="1">Uncharacterized protein</fullName>
    </submittedName>
</protein>
<dbReference type="Proteomes" id="UP000020077">
    <property type="component" value="Unassembled WGS sequence"/>
</dbReference>
<organism evidence="1 2">
    <name type="scientific">Candidatus Accumulibacter phosphatis</name>
    <dbReference type="NCBI Taxonomy" id="327160"/>
    <lineage>
        <taxon>Bacteria</taxon>
        <taxon>Pseudomonadati</taxon>
        <taxon>Pseudomonadota</taxon>
        <taxon>Betaproteobacteria</taxon>
        <taxon>Candidatus Accumulibacter</taxon>
    </lineage>
</organism>
<accession>A0A080LS94</accession>
<dbReference type="EMBL" id="JDVG02000579">
    <property type="protein sequence ID" value="KFB71206.1"/>
    <property type="molecule type" value="Genomic_DNA"/>
</dbReference>
<sequence length="39" mass="4221">MFRMLICHEENATGFAVNQLVQSLDICGGASYAAFGAKR</sequence>